<comment type="subcellular location">
    <subcellularLocation>
        <location evidence="1">Nucleus</location>
    </subcellularLocation>
</comment>
<dbReference type="Gene3D" id="3.30.70.330">
    <property type="match status" value="2"/>
</dbReference>
<dbReference type="Proteomes" id="UP000053268">
    <property type="component" value="Unassembled WGS sequence"/>
</dbReference>
<feature type="domain" description="RRM" evidence="7">
    <location>
        <begin position="654"/>
        <end position="735"/>
    </location>
</feature>
<dbReference type="InterPro" id="IPR012677">
    <property type="entry name" value="Nucleotide-bd_a/b_plait_sf"/>
</dbReference>
<accession>A0A194Q001</accession>
<gene>
    <name evidence="8" type="ORF">RR46_10225</name>
</gene>
<keyword evidence="3 5" id="KW-0694">RNA-binding</keyword>
<protein>
    <submittedName>
        <fullName evidence="8">Squamous cell carcinoma antigen recognized by T-cells 3</fullName>
    </submittedName>
</protein>
<sequence>MAIVEDGLRNDSEEDNEIEVYVEEDDAEQDSDDSDDDDEEVSERKVLDLESQIADDPYNYNAHVELIQTLWSLSELDKWRCAFDRFQQTMLLRPEHWLLRLQTEETLAHSAQSIEFMADLFNQACYDCYSIPILNLWCSWAMSIGTEDGRAQIEEVLKRAGSDPFSGKLFWEARLELEKTKLQSLGEDHPDLKSQKQHVLWVLEEVVSRPLLRGDEGWQPFEEMALELKDQTYVDKVKIQHEAALEYLHKITPFEDKLLIVEDPAEKTQIYLEYIELVKELSKQEKYLECDSNSILRVLYERATTQCASGEVLHELLLEYGSHTQQNNSRMTTRRVLEACVRRCPSKNTFWTLKMQQAEHEEADFDEVKSILEIALAKGMESYTQAEFLWMSYLEFCRRRTDFSKESDVDRLRRTFRLAWDSLGETWGSEANDCELPLFWAHVEYKRIKDPKQGKEIFEEIFKYGENVTMCKYWEALLQLESERQVREEGDEGAGLQRLRELHRRAMRSVTDYPPTIARLWQNFERLHGHLDNVTQCAKISNSKVKEWRKNYQTMRDKMTGGAQRGKQAQKKTKFDDKKVKDTLGKGKRKAGAGDGEGSGVKRKKENEMADNKMKGNNSGVKRSHDNEKEGKDNKRQRTDSSSSGPVSADREACTLFVSNLDFKVNEQNLRDKLSEFGDIVSLRVKAGVKAFGGSICYCQYKTPESVEEAIKHDRTPLDGRPMFLSKYSVNKSKSFKYATTAERNKLFVRNLPYDQCTKEALTKVFDKYGTLKDVRIVTFKDGKPKGLAYIEYEDEASASEALKQTDGLQLGDRKLQVAVSEPPPKPSTAPTPTLGQAKRDVAGGMRRTQLSSLIPSVLQKPSTSKAANGQGNGHDEKKPLSNTDFRNMLLNK</sequence>
<reference evidence="8 9" key="1">
    <citation type="journal article" date="2015" name="Nat. Commun.">
        <title>Outbred genome sequencing and CRISPR/Cas9 gene editing in butterflies.</title>
        <authorList>
            <person name="Li X."/>
            <person name="Fan D."/>
            <person name="Zhang W."/>
            <person name="Liu G."/>
            <person name="Zhang L."/>
            <person name="Zhao L."/>
            <person name="Fang X."/>
            <person name="Chen L."/>
            <person name="Dong Y."/>
            <person name="Chen Y."/>
            <person name="Ding Y."/>
            <person name="Zhao R."/>
            <person name="Feng M."/>
            <person name="Zhu Y."/>
            <person name="Feng Y."/>
            <person name="Jiang X."/>
            <person name="Zhu D."/>
            <person name="Xiang H."/>
            <person name="Feng X."/>
            <person name="Li S."/>
            <person name="Wang J."/>
            <person name="Zhang G."/>
            <person name="Kronforst M.R."/>
            <person name="Wang W."/>
        </authorList>
    </citation>
    <scope>NUCLEOTIDE SEQUENCE [LARGE SCALE GENOMIC DNA]</scope>
    <source>
        <strain evidence="8">Ya'a_city_454_Px</strain>
        <tissue evidence="8">Whole body</tissue>
    </source>
</reference>
<evidence type="ECO:0000313" key="9">
    <source>
        <dbReference type="Proteomes" id="UP000053268"/>
    </source>
</evidence>
<dbReference type="PROSITE" id="PS50102">
    <property type="entry name" value="RRM"/>
    <property type="match status" value="2"/>
</dbReference>
<dbReference type="GO" id="GO:0005737">
    <property type="term" value="C:cytoplasm"/>
    <property type="evidence" value="ECO:0007669"/>
    <property type="project" value="TreeGrafter"/>
</dbReference>
<dbReference type="GO" id="GO:0005654">
    <property type="term" value="C:nucleoplasm"/>
    <property type="evidence" value="ECO:0007669"/>
    <property type="project" value="TreeGrafter"/>
</dbReference>
<feature type="region of interest" description="Disordered" evidence="6">
    <location>
        <begin position="556"/>
        <end position="649"/>
    </location>
</feature>
<organism evidence="8 9">
    <name type="scientific">Papilio xuthus</name>
    <name type="common">Asian swallowtail butterfly</name>
    <dbReference type="NCBI Taxonomy" id="66420"/>
    <lineage>
        <taxon>Eukaryota</taxon>
        <taxon>Metazoa</taxon>
        <taxon>Ecdysozoa</taxon>
        <taxon>Arthropoda</taxon>
        <taxon>Hexapoda</taxon>
        <taxon>Insecta</taxon>
        <taxon>Pterygota</taxon>
        <taxon>Neoptera</taxon>
        <taxon>Endopterygota</taxon>
        <taxon>Lepidoptera</taxon>
        <taxon>Glossata</taxon>
        <taxon>Ditrysia</taxon>
        <taxon>Papilionoidea</taxon>
        <taxon>Papilionidae</taxon>
        <taxon>Papilioninae</taxon>
        <taxon>Papilio</taxon>
    </lineage>
</organism>
<keyword evidence="9" id="KW-1185">Reference proteome</keyword>
<dbReference type="EMBL" id="KQ459582">
    <property type="protein sequence ID" value="KPI98907.1"/>
    <property type="molecule type" value="Genomic_DNA"/>
</dbReference>
<feature type="compositionally biased region" description="Acidic residues" evidence="6">
    <location>
        <begin position="12"/>
        <end position="41"/>
    </location>
</feature>
<dbReference type="SUPFAM" id="SSF48452">
    <property type="entry name" value="TPR-like"/>
    <property type="match status" value="1"/>
</dbReference>
<dbReference type="SUPFAM" id="SSF54928">
    <property type="entry name" value="RNA-binding domain, RBD"/>
    <property type="match status" value="2"/>
</dbReference>
<dbReference type="PANTHER" id="PTHR15481">
    <property type="entry name" value="RIBONUCLEIC ACID BINDING PROTEIN S1"/>
    <property type="match status" value="1"/>
</dbReference>
<feature type="domain" description="RRM" evidence="7">
    <location>
        <begin position="745"/>
        <end position="823"/>
    </location>
</feature>
<keyword evidence="4" id="KW-0539">Nucleus</keyword>
<evidence type="ECO:0000256" key="6">
    <source>
        <dbReference type="SAM" id="MobiDB-lite"/>
    </source>
</evidence>
<dbReference type="InterPro" id="IPR000504">
    <property type="entry name" value="RRM_dom"/>
</dbReference>
<dbReference type="Pfam" id="PF05843">
    <property type="entry name" value="Suf"/>
    <property type="match status" value="1"/>
</dbReference>
<dbReference type="InterPro" id="IPR008847">
    <property type="entry name" value="Suf"/>
</dbReference>
<dbReference type="Gene3D" id="1.25.40.10">
    <property type="entry name" value="Tetratricopeptide repeat domain"/>
    <property type="match status" value="2"/>
</dbReference>
<dbReference type="AlphaFoldDB" id="A0A194Q001"/>
<evidence type="ECO:0000256" key="1">
    <source>
        <dbReference type="ARBA" id="ARBA00004123"/>
    </source>
</evidence>
<evidence type="ECO:0000313" key="8">
    <source>
        <dbReference type="EMBL" id="KPI98907.1"/>
    </source>
</evidence>
<feature type="region of interest" description="Disordered" evidence="6">
    <location>
        <begin position="819"/>
        <end position="893"/>
    </location>
</feature>
<feature type="compositionally biased region" description="Polar residues" evidence="6">
    <location>
        <begin position="849"/>
        <end position="870"/>
    </location>
</feature>
<proteinExistence type="predicted"/>
<dbReference type="GO" id="GO:0061574">
    <property type="term" value="C:ASAP complex"/>
    <property type="evidence" value="ECO:0007669"/>
    <property type="project" value="TreeGrafter"/>
</dbReference>
<feature type="compositionally biased region" description="Basic and acidic residues" evidence="6">
    <location>
        <begin position="1"/>
        <end position="11"/>
    </location>
</feature>
<evidence type="ECO:0000256" key="5">
    <source>
        <dbReference type="PROSITE-ProRule" id="PRU00176"/>
    </source>
</evidence>
<evidence type="ECO:0000256" key="3">
    <source>
        <dbReference type="ARBA" id="ARBA00022884"/>
    </source>
</evidence>
<dbReference type="PANTHER" id="PTHR15481:SF5">
    <property type="entry name" value="SQUAMOUS CELL CARCINOMA ANTIGEN RECOGNIZED BY T-CELLS 3"/>
    <property type="match status" value="1"/>
</dbReference>
<evidence type="ECO:0000256" key="4">
    <source>
        <dbReference type="ARBA" id="ARBA00023242"/>
    </source>
</evidence>
<dbReference type="STRING" id="66420.A0A194Q001"/>
<dbReference type="GO" id="GO:0003723">
    <property type="term" value="F:RNA binding"/>
    <property type="evidence" value="ECO:0007669"/>
    <property type="project" value="UniProtKB-UniRule"/>
</dbReference>
<dbReference type="GO" id="GO:0000398">
    <property type="term" value="P:mRNA splicing, via spliceosome"/>
    <property type="evidence" value="ECO:0007669"/>
    <property type="project" value="TreeGrafter"/>
</dbReference>
<dbReference type="InterPro" id="IPR011990">
    <property type="entry name" value="TPR-like_helical_dom_sf"/>
</dbReference>
<evidence type="ECO:0000259" key="7">
    <source>
        <dbReference type="PROSITE" id="PS50102"/>
    </source>
</evidence>
<feature type="region of interest" description="Disordered" evidence="6">
    <location>
        <begin position="1"/>
        <end position="44"/>
    </location>
</feature>
<dbReference type="InterPro" id="IPR035979">
    <property type="entry name" value="RBD_domain_sf"/>
</dbReference>
<name>A0A194Q001_PAPXU</name>
<dbReference type="SMART" id="SM00360">
    <property type="entry name" value="RRM"/>
    <property type="match status" value="2"/>
</dbReference>
<dbReference type="Pfam" id="PF00076">
    <property type="entry name" value="RRM_1"/>
    <property type="match status" value="2"/>
</dbReference>
<keyword evidence="2" id="KW-0677">Repeat</keyword>
<feature type="compositionally biased region" description="Basic and acidic residues" evidence="6">
    <location>
        <begin position="623"/>
        <end position="639"/>
    </location>
</feature>
<feature type="compositionally biased region" description="Basic and acidic residues" evidence="6">
    <location>
        <begin position="605"/>
        <end position="614"/>
    </location>
</feature>
<evidence type="ECO:0000256" key="2">
    <source>
        <dbReference type="ARBA" id="ARBA00022737"/>
    </source>
</evidence>
<feature type="compositionally biased region" description="Basic and acidic residues" evidence="6">
    <location>
        <begin position="573"/>
        <end position="585"/>
    </location>
</feature>